<organism evidence="3 4">
    <name type="scientific">Luteibacter rhizovicinus DSM 16549</name>
    <dbReference type="NCBI Taxonomy" id="1440763"/>
    <lineage>
        <taxon>Bacteria</taxon>
        <taxon>Pseudomonadati</taxon>
        <taxon>Pseudomonadota</taxon>
        <taxon>Gammaproteobacteria</taxon>
        <taxon>Lysobacterales</taxon>
        <taxon>Rhodanobacteraceae</taxon>
        <taxon>Luteibacter</taxon>
    </lineage>
</organism>
<evidence type="ECO:0000256" key="2">
    <source>
        <dbReference type="SAM" id="SignalP"/>
    </source>
</evidence>
<accession>A0A1L3EPY3</accession>
<feature type="chain" id="PRO_5012701744" description="DUF3011 domain-containing protein" evidence="2">
    <location>
        <begin position="27"/>
        <end position="189"/>
    </location>
</feature>
<keyword evidence="2" id="KW-0732">Signal</keyword>
<dbReference type="AlphaFoldDB" id="A0A1L3EPY3"/>
<dbReference type="Proteomes" id="UP000182987">
    <property type="component" value="Chromosome"/>
</dbReference>
<evidence type="ECO:0008006" key="5">
    <source>
        <dbReference type="Google" id="ProtNLM"/>
    </source>
</evidence>
<dbReference type="EMBL" id="CP017480">
    <property type="protein sequence ID" value="APG03037.1"/>
    <property type="molecule type" value="Genomic_DNA"/>
</dbReference>
<dbReference type="Pfam" id="PF11218">
    <property type="entry name" value="DUF3011"/>
    <property type="match status" value="1"/>
</dbReference>
<name>A0A1L3EPY3_9GAMM</name>
<keyword evidence="4" id="KW-1185">Reference proteome</keyword>
<evidence type="ECO:0000313" key="4">
    <source>
        <dbReference type="Proteomes" id="UP000182987"/>
    </source>
</evidence>
<feature type="region of interest" description="Disordered" evidence="1">
    <location>
        <begin position="93"/>
        <end position="127"/>
    </location>
</feature>
<protein>
    <recommendedName>
        <fullName evidence="5">DUF3011 domain-containing protein</fullName>
    </recommendedName>
</protein>
<dbReference type="KEGG" id="lrz:BJI69_03355"/>
<reference evidence="4" key="1">
    <citation type="submission" date="2016-09" db="EMBL/GenBank/DDBJ databases">
        <authorList>
            <person name="Lysoe E."/>
        </authorList>
    </citation>
    <scope>NUCLEOTIDE SEQUENCE [LARGE SCALE GENOMIC DNA]</scope>
    <source>
        <strain evidence="4">LJ96T</strain>
    </source>
</reference>
<gene>
    <name evidence="3" type="ORF">BJI69_03355</name>
</gene>
<evidence type="ECO:0000313" key="3">
    <source>
        <dbReference type="EMBL" id="APG03037.1"/>
    </source>
</evidence>
<sequence length="189" mass="20320">MRGVLMGLALAAMAVTMGVVSPVALAQRGTIDCGSGNNKPGRCPVRWRDAQLVRQDSKAACIRDRTWGFDRNSNAIWVDRGCRGIFAEAGGWGGGRPGDDGRPGWGDGRPGWNDDRPGPGWGGGPQRTIDCGSHNGGYGHCDVDTRYGRPRLIRQDSDARCQEGYSWGVDRDGIWVDKGCRGIFSVGGR</sequence>
<evidence type="ECO:0000256" key="1">
    <source>
        <dbReference type="SAM" id="MobiDB-lite"/>
    </source>
</evidence>
<dbReference type="STRING" id="1440763.BJI69_03355"/>
<proteinExistence type="predicted"/>
<dbReference type="InterPro" id="IPR021381">
    <property type="entry name" value="DUF3011"/>
</dbReference>
<feature type="signal peptide" evidence="2">
    <location>
        <begin position="1"/>
        <end position="26"/>
    </location>
</feature>
<dbReference type="RefSeq" id="WP_244890709.1">
    <property type="nucleotide sequence ID" value="NZ_CP017480.1"/>
</dbReference>